<evidence type="ECO:0000256" key="1">
    <source>
        <dbReference type="SAM" id="MobiDB-lite"/>
    </source>
</evidence>
<feature type="compositionally biased region" description="Polar residues" evidence="1">
    <location>
        <begin position="527"/>
        <end position="538"/>
    </location>
</feature>
<sequence>MRRCRWEFLAGSKLHGRSFFGALCGKKYNVIRGDGVEYCFVPPQVRSSMEHVQTFFVNIESPTWLLHVSLLLVAVFFRFSRLISVRNLDLILLLLLSIAAVRAADAGKSDVDVAAVSDTASESEDPEAASVEASESRATELAETELAEPEQAEPGARWASLIAVGISILFVLRLTFDEALTRRPRLEQNLNQAGLTFLFLPAFSILMAGVFLKEPPGRNLEVVKSGAALLDRQETTPPGADGKQVTPPPTETLFAAAATKVTELSGRTAIEGWIARVLVVLAHTALILGLLYIGRKHFCSTQLGVSMSCLYLLLPCTAYNAHELSHVVPGACLTWAFAMYRKPAVAGVLLGLACGTLFFAVFLLPLWAVFYGKKGSLKFGSSLLGVAAVVLITFALTSENADSFVSKLVMTANWTAYRLFNAAEPLPDNAIGHVFLRITLAAFFFVMLVAMTVIPRKRNLENLLANSTALIVVAQLWYPDDVGAYILWYLPLLLLVMFRPRLDRFVPPEPPASQASARRPDGKATQPAGSLSRVTLYN</sequence>
<proteinExistence type="predicted"/>
<evidence type="ECO:0000313" key="4">
    <source>
        <dbReference type="Proteomes" id="UP000187735"/>
    </source>
</evidence>
<keyword evidence="4" id="KW-1185">Reference proteome</keyword>
<feature type="region of interest" description="Disordered" evidence="1">
    <location>
        <begin position="509"/>
        <end position="538"/>
    </location>
</feature>
<feature type="transmembrane region" description="Helical" evidence="2">
    <location>
        <begin position="87"/>
        <end position="104"/>
    </location>
</feature>
<protein>
    <submittedName>
        <fullName evidence="3">Uncharacterized protein</fullName>
    </submittedName>
</protein>
<feature type="transmembrane region" description="Helical" evidence="2">
    <location>
        <begin position="155"/>
        <end position="172"/>
    </location>
</feature>
<keyword evidence="2" id="KW-0812">Transmembrane</keyword>
<dbReference type="EMBL" id="CP017641">
    <property type="protein sequence ID" value="APZ90676.1"/>
    <property type="molecule type" value="Genomic_DNA"/>
</dbReference>
<feature type="transmembrane region" description="Helical" evidence="2">
    <location>
        <begin position="379"/>
        <end position="397"/>
    </location>
</feature>
<evidence type="ECO:0000256" key="2">
    <source>
        <dbReference type="SAM" id="Phobius"/>
    </source>
</evidence>
<evidence type="ECO:0000313" key="3">
    <source>
        <dbReference type="EMBL" id="APZ90676.1"/>
    </source>
</evidence>
<gene>
    <name evidence="3" type="ORF">Fuma_00257</name>
</gene>
<name>A0A1P8W9D9_9PLAN</name>
<dbReference type="AlphaFoldDB" id="A0A1P8W9D9"/>
<organism evidence="3 4">
    <name type="scientific">Fuerstiella marisgermanici</name>
    <dbReference type="NCBI Taxonomy" id="1891926"/>
    <lineage>
        <taxon>Bacteria</taxon>
        <taxon>Pseudomonadati</taxon>
        <taxon>Planctomycetota</taxon>
        <taxon>Planctomycetia</taxon>
        <taxon>Planctomycetales</taxon>
        <taxon>Planctomycetaceae</taxon>
        <taxon>Fuerstiella</taxon>
    </lineage>
</organism>
<keyword evidence="2" id="KW-1133">Transmembrane helix</keyword>
<feature type="transmembrane region" description="Helical" evidence="2">
    <location>
        <begin position="484"/>
        <end position="502"/>
    </location>
</feature>
<feature type="transmembrane region" description="Helical" evidence="2">
    <location>
        <begin position="193"/>
        <end position="212"/>
    </location>
</feature>
<feature type="transmembrane region" description="Helical" evidence="2">
    <location>
        <begin position="273"/>
        <end position="291"/>
    </location>
</feature>
<accession>A0A1P8W9D9</accession>
<feature type="transmembrane region" description="Helical" evidence="2">
    <location>
        <begin position="434"/>
        <end position="453"/>
    </location>
</feature>
<reference evidence="3 4" key="1">
    <citation type="journal article" date="2016" name="Front. Microbiol.">
        <title>Fuerstia marisgermanicae gen. nov., sp. nov., an Unusual Member of the Phylum Planctomycetes from the German Wadden Sea.</title>
        <authorList>
            <person name="Kohn T."/>
            <person name="Heuer A."/>
            <person name="Jogler M."/>
            <person name="Vollmers J."/>
            <person name="Boedeker C."/>
            <person name="Bunk B."/>
            <person name="Rast P."/>
            <person name="Borchert D."/>
            <person name="Glockner I."/>
            <person name="Freese H.M."/>
            <person name="Klenk H.P."/>
            <person name="Overmann J."/>
            <person name="Kaster A.K."/>
            <person name="Rohde M."/>
            <person name="Wiegand S."/>
            <person name="Jogler C."/>
        </authorList>
    </citation>
    <scope>NUCLEOTIDE SEQUENCE [LARGE SCALE GENOMIC DNA]</scope>
    <source>
        <strain evidence="3 4">NH11</strain>
    </source>
</reference>
<dbReference type="Proteomes" id="UP000187735">
    <property type="component" value="Chromosome"/>
</dbReference>
<feature type="transmembrane region" description="Helical" evidence="2">
    <location>
        <begin position="344"/>
        <end position="367"/>
    </location>
</feature>
<dbReference type="KEGG" id="fmr:Fuma_00257"/>
<keyword evidence="2" id="KW-0472">Membrane</keyword>